<evidence type="ECO:0000259" key="1">
    <source>
        <dbReference type="Pfam" id="PF04446"/>
    </source>
</evidence>
<dbReference type="Proteomes" id="UP000001037">
    <property type="component" value="Chromosome"/>
</dbReference>
<dbReference type="PANTHER" id="PTHR12729:SF6">
    <property type="entry name" value="TRNA(HIS) GUANYLYLTRANSFERASE-RELATED"/>
    <property type="match status" value="1"/>
</dbReference>
<sequence length="238" mass="26994">MQRNYNILDMLLSINPHSFEERFKSAERSVETMLEPPIAVRLDGVGFGKALAGFKWPRDYRVHLALLDAASALLERMNGRMAYIGSDEINIIVMDELPYSGRLEKIVSISAGLASSIVSLKLSRNLFFDSRVVPLRDERDALEYLLYRARIVFNNYVNSLLKAHGFRVESLDGHLIDRIRLARSAGLDPLREPWAALGSCIYRVTTRRHIEPIGIAVERRRVIEVDGPCLPDIVLKGY</sequence>
<dbReference type="AlphaFoldDB" id="G0EDR6"/>
<dbReference type="InterPro" id="IPR024956">
    <property type="entry name" value="tRNAHis_GuaTrfase_cat"/>
</dbReference>
<evidence type="ECO:0000313" key="2">
    <source>
        <dbReference type="EMBL" id="AEM38685.1"/>
    </source>
</evidence>
<dbReference type="Pfam" id="PF04446">
    <property type="entry name" value="Thg1"/>
    <property type="match status" value="1"/>
</dbReference>
<dbReference type="GO" id="GO:0000287">
    <property type="term" value="F:magnesium ion binding"/>
    <property type="evidence" value="ECO:0007669"/>
    <property type="project" value="InterPro"/>
</dbReference>
<dbReference type="KEGG" id="pfm:Pyrfu_0816"/>
<dbReference type="PANTHER" id="PTHR12729">
    <property type="entry name" value="TRNA(HIS) GUANYLYLTRANSFERASE-RELATED"/>
    <property type="match status" value="1"/>
</dbReference>
<dbReference type="InterPro" id="IPR038469">
    <property type="entry name" value="tRNAHis_GuaTrfase_Thg1_sf"/>
</dbReference>
<dbReference type="Gene3D" id="3.30.70.3000">
    <property type="match status" value="1"/>
</dbReference>
<dbReference type="GO" id="GO:0008193">
    <property type="term" value="F:tRNA guanylyltransferase activity"/>
    <property type="evidence" value="ECO:0007669"/>
    <property type="project" value="InterPro"/>
</dbReference>
<protein>
    <recommendedName>
        <fullName evidence="1">tRNAHis guanylyltransferase catalytic domain-containing protein</fullName>
    </recommendedName>
</protein>
<accession>G0EDR6</accession>
<name>G0EDR6_PYRF1</name>
<dbReference type="STRING" id="694429.Pyrfu_0816"/>
<reference evidence="2 3" key="1">
    <citation type="journal article" date="2011" name="Stand. Genomic Sci.">
        <title>Complete genome sequence of the hyperthermophilic chemolithoautotroph Pyrolobus fumarii type strain (1A).</title>
        <authorList>
            <person name="Anderson I."/>
            <person name="Goker M."/>
            <person name="Nolan M."/>
            <person name="Lucas S."/>
            <person name="Hammon N."/>
            <person name="Deshpande S."/>
            <person name="Cheng J.F."/>
            <person name="Tapia R."/>
            <person name="Han C."/>
            <person name="Goodwin L."/>
            <person name="Pitluck S."/>
            <person name="Huntemann M."/>
            <person name="Liolios K."/>
            <person name="Ivanova N."/>
            <person name="Pagani I."/>
            <person name="Mavromatis K."/>
            <person name="Ovchinikova G."/>
            <person name="Pati A."/>
            <person name="Chen A."/>
            <person name="Palaniappan K."/>
            <person name="Land M."/>
            <person name="Hauser L."/>
            <person name="Brambilla E.M."/>
            <person name="Huber H."/>
            <person name="Yasawong M."/>
            <person name="Rohde M."/>
            <person name="Spring S."/>
            <person name="Abt B."/>
            <person name="Sikorski J."/>
            <person name="Wirth R."/>
            <person name="Detter J.C."/>
            <person name="Woyke T."/>
            <person name="Bristow J."/>
            <person name="Eisen J.A."/>
            <person name="Markowitz V."/>
            <person name="Hugenholtz P."/>
            <person name="Kyrpides N.C."/>
            <person name="Klenk H.P."/>
            <person name="Lapidus A."/>
        </authorList>
    </citation>
    <scope>NUCLEOTIDE SEQUENCE [LARGE SCALE GENOMIC DNA]</scope>
    <source>
        <strain evidence="3">DSM 11204 / 1A</strain>
    </source>
</reference>
<dbReference type="InterPro" id="IPR007537">
    <property type="entry name" value="tRNAHis_GuaTrfase_Thg1"/>
</dbReference>
<proteinExistence type="predicted"/>
<dbReference type="HOGENOM" id="CLU_101660_0_0_2"/>
<dbReference type="InParanoid" id="G0EDR6"/>
<evidence type="ECO:0000313" key="3">
    <source>
        <dbReference type="Proteomes" id="UP000001037"/>
    </source>
</evidence>
<gene>
    <name evidence="2" type="ordered locus">Pyrfu_0816</name>
</gene>
<organism evidence="2 3">
    <name type="scientific">Pyrolobus fumarii (strain DSM 11204 / 1A)</name>
    <dbReference type="NCBI Taxonomy" id="694429"/>
    <lineage>
        <taxon>Archaea</taxon>
        <taxon>Thermoproteota</taxon>
        <taxon>Thermoprotei</taxon>
        <taxon>Desulfurococcales</taxon>
        <taxon>Pyrodictiaceae</taxon>
        <taxon>Pyrolobus</taxon>
    </lineage>
</organism>
<feature type="domain" description="tRNAHis guanylyltransferase catalytic" evidence="1">
    <location>
        <begin position="21"/>
        <end position="133"/>
    </location>
</feature>
<dbReference type="eggNOG" id="arCOG03218">
    <property type="taxonomic scope" value="Archaea"/>
</dbReference>
<dbReference type="GO" id="GO:0006400">
    <property type="term" value="P:tRNA modification"/>
    <property type="evidence" value="ECO:0007669"/>
    <property type="project" value="InterPro"/>
</dbReference>
<dbReference type="EMBL" id="CP002838">
    <property type="protein sequence ID" value="AEM38685.1"/>
    <property type="molecule type" value="Genomic_DNA"/>
</dbReference>
<keyword evidence="3" id="KW-1185">Reference proteome</keyword>